<dbReference type="SMART" id="SM00875">
    <property type="entry name" value="BACK"/>
    <property type="match status" value="2"/>
</dbReference>
<protein>
    <submittedName>
        <fullName evidence="5">Uncharacterized protein LOC109471568</fullName>
    </submittedName>
</protein>
<name>A0A6P4YPZ8_BRABE</name>
<keyword evidence="4" id="KW-1185">Reference proteome</keyword>
<dbReference type="InterPro" id="IPR011705">
    <property type="entry name" value="BACK"/>
</dbReference>
<dbReference type="Gene3D" id="3.30.710.10">
    <property type="entry name" value="Potassium Channel Kv1.1, Chain A"/>
    <property type="match status" value="2"/>
</dbReference>
<accession>A0A6P4YPZ8</accession>
<sequence>MMAAAQGPETLIDLFHETHSTALLQGLQELRSENLLVDVVLCVSGKEIPCHRNVLAACSGYFRAMFCNGHRESREHKVAIHQASASALQLLVDYAYTSRVTIKEDNAVDLMEAASFFQIPPVSDACTKFLSDNLSVNNCLEMVKVGGMLNPTLEAKALSCAMKEFTAVNNTPEFLDLTKDQLIKLVSSDDLNAPEETVYTAVMKWINHDTRNRKKEMKKLMELIRFPFMDKMYFIEKVETDNNLRKCCPDLVSEALKYQSFPGEVQSPRTRPRRASGLREAVVIVGGTEKYGRGEDPWNISDSIMLTHSSAPSSTSWVTMTTMRKEKDHGFAVAVLGTSDIMVSVGGSQSKDVWLYQAKLDSWSKLAPMNTARDYHKLAVVHGKVYAIGGRIYHPTSHVYDVTPTVEVYDQSLNKWTEGVPLPQPRYLNAVAALDGSIYVMGGCDADYKVTSTSYRFSPGDTQWHPAKDMPESADLIMATVLNGSIYVAGLPSRVLCYRPQEELWTVVVNTGTVLRRLGMTVFGGEIYIYGGTNNDIDGTTEVLWLDRESKSLKQGLQELRSENLLVDVVLCVSGKEIPCHRNVLAACSGYFRAMFCNGHLESREAKVDIHEASANVLQLLVDYAYTSRITITEDNVQELLKGANFFQFQRLSDACTQFLSDNLSVKNCLEMVNLGDMLMNRKLESSALLYVMKEFTAVNNTPEFLDLSKDQLVKLVSSDDLNAPEETLYTAVMKWINHDRRKRRKEMKELMELIRFPFMEKMYLMEKVETDKTLRKFCPDLVSEARKYHAFPGEVQSPRTRPRRASGLREAVVIVGGTEKEGRGQDPWNISNSIMMTHSSAPSSTSWVTMTTMKNENYHGFAVAVLGTSDIMVSVGARGFDCKDVWLYRANLDSWTKLAPMNTSRDYQKLAVVHGKVYAIGGRGNNCRPVKDVEVYDQSLNKWTEGVSLPEPRYLHAVAVLDGGIYVMGGRGADDYSTFTMYRFSPGDSQWHSPNDMHMPERADGITATVLNGSIYVAGLPSKVLRYTLYMPNQGFWTVLVNTGTAARCGMTVLGGQIFIFGGDKKDGTAESKVLWLDQEDKSLKHVGAMPRGLLGHGCVTILKGQ</sequence>
<evidence type="ECO:0000313" key="5">
    <source>
        <dbReference type="RefSeq" id="XP_019626478.1"/>
    </source>
</evidence>
<keyword evidence="2" id="KW-0677">Repeat</keyword>
<dbReference type="PROSITE" id="PS50097">
    <property type="entry name" value="BTB"/>
    <property type="match status" value="2"/>
</dbReference>
<dbReference type="Gene3D" id="2.120.10.80">
    <property type="entry name" value="Kelch-type beta propeller"/>
    <property type="match status" value="2"/>
</dbReference>
<dbReference type="OrthoDB" id="19132at2759"/>
<keyword evidence="1" id="KW-0880">Kelch repeat</keyword>
<feature type="domain" description="BTB" evidence="3">
    <location>
        <begin position="37"/>
        <end position="104"/>
    </location>
</feature>
<dbReference type="SMART" id="SM00612">
    <property type="entry name" value="Kelch"/>
    <property type="match status" value="8"/>
</dbReference>
<dbReference type="Pfam" id="PF01344">
    <property type="entry name" value="Kelch_1"/>
    <property type="match status" value="4"/>
</dbReference>
<dbReference type="Pfam" id="PF07707">
    <property type="entry name" value="BACK"/>
    <property type="match status" value="2"/>
</dbReference>
<dbReference type="Proteomes" id="UP000515135">
    <property type="component" value="Unplaced"/>
</dbReference>
<dbReference type="SUPFAM" id="SSF54695">
    <property type="entry name" value="POZ domain"/>
    <property type="match status" value="2"/>
</dbReference>
<gene>
    <name evidence="5" type="primary">LOC109471568</name>
</gene>
<evidence type="ECO:0000256" key="1">
    <source>
        <dbReference type="ARBA" id="ARBA00022441"/>
    </source>
</evidence>
<dbReference type="AlphaFoldDB" id="A0A6P4YPZ8"/>
<dbReference type="InterPro" id="IPR011333">
    <property type="entry name" value="SKP1/BTB/POZ_sf"/>
</dbReference>
<reference evidence="5" key="1">
    <citation type="submission" date="2025-08" db="UniProtKB">
        <authorList>
            <consortium name="RefSeq"/>
        </authorList>
    </citation>
    <scope>IDENTIFICATION</scope>
    <source>
        <tissue evidence="5">Gonad</tissue>
    </source>
</reference>
<dbReference type="Gene3D" id="1.25.40.420">
    <property type="match status" value="2"/>
</dbReference>
<dbReference type="SUPFAM" id="SSF50965">
    <property type="entry name" value="Galactose oxidase, central domain"/>
    <property type="match status" value="1"/>
</dbReference>
<feature type="domain" description="BTB" evidence="3">
    <location>
        <begin position="567"/>
        <end position="634"/>
    </location>
</feature>
<dbReference type="GeneID" id="109471568"/>
<dbReference type="InterPro" id="IPR000210">
    <property type="entry name" value="BTB/POZ_dom"/>
</dbReference>
<organism evidence="4 5">
    <name type="scientific">Branchiostoma belcheri</name>
    <name type="common">Amphioxus</name>
    <dbReference type="NCBI Taxonomy" id="7741"/>
    <lineage>
        <taxon>Eukaryota</taxon>
        <taxon>Metazoa</taxon>
        <taxon>Chordata</taxon>
        <taxon>Cephalochordata</taxon>
        <taxon>Leptocardii</taxon>
        <taxon>Amphioxiformes</taxon>
        <taxon>Branchiostomatidae</taxon>
        <taxon>Branchiostoma</taxon>
    </lineage>
</organism>
<dbReference type="KEGG" id="bbel:109471568"/>
<evidence type="ECO:0000313" key="4">
    <source>
        <dbReference type="Proteomes" id="UP000515135"/>
    </source>
</evidence>
<dbReference type="InterPro" id="IPR015915">
    <property type="entry name" value="Kelch-typ_b-propeller"/>
</dbReference>
<dbReference type="InterPro" id="IPR006652">
    <property type="entry name" value="Kelch_1"/>
</dbReference>
<dbReference type="SUPFAM" id="SSF117281">
    <property type="entry name" value="Kelch motif"/>
    <property type="match status" value="1"/>
</dbReference>
<dbReference type="RefSeq" id="XP_019626478.1">
    <property type="nucleotide sequence ID" value="XM_019770919.1"/>
</dbReference>
<dbReference type="PANTHER" id="PTHR24412:SF272">
    <property type="entry name" value="KELCH-LIKE PROTEIN DIABLO"/>
    <property type="match status" value="1"/>
</dbReference>
<evidence type="ECO:0000259" key="3">
    <source>
        <dbReference type="PROSITE" id="PS50097"/>
    </source>
</evidence>
<evidence type="ECO:0000256" key="2">
    <source>
        <dbReference type="ARBA" id="ARBA00022737"/>
    </source>
</evidence>
<proteinExistence type="predicted"/>
<dbReference type="Pfam" id="PF00651">
    <property type="entry name" value="BTB"/>
    <property type="match status" value="2"/>
</dbReference>
<dbReference type="SMART" id="SM00225">
    <property type="entry name" value="BTB"/>
    <property type="match status" value="2"/>
</dbReference>
<dbReference type="PANTHER" id="PTHR24412">
    <property type="entry name" value="KELCH PROTEIN"/>
    <property type="match status" value="1"/>
</dbReference>
<dbReference type="InterPro" id="IPR011043">
    <property type="entry name" value="Gal_Oxase/kelch_b-propeller"/>
</dbReference>
<dbReference type="FunFam" id="1.25.40.420:FF:000001">
    <property type="entry name" value="Kelch-like family member 12"/>
    <property type="match status" value="2"/>
</dbReference>